<dbReference type="InterPro" id="IPR015424">
    <property type="entry name" value="PyrdxlP-dep_Trfase"/>
</dbReference>
<keyword evidence="5 8" id="KW-0663">Pyridoxal phosphate</keyword>
<dbReference type="InterPro" id="IPR015422">
    <property type="entry name" value="PyrdxlP-dep_Trfase_small"/>
</dbReference>
<evidence type="ECO:0000256" key="4">
    <source>
        <dbReference type="ARBA" id="ARBA00022679"/>
    </source>
</evidence>
<evidence type="ECO:0000313" key="10">
    <source>
        <dbReference type="EMBL" id="AKP53867.1"/>
    </source>
</evidence>
<dbReference type="Pfam" id="PF00266">
    <property type="entry name" value="Aminotran_5"/>
    <property type="match status" value="1"/>
</dbReference>
<evidence type="ECO:0000256" key="7">
    <source>
        <dbReference type="RuleBase" id="RU004504"/>
    </source>
</evidence>
<dbReference type="PIRSF" id="PIRSF005572">
    <property type="entry name" value="NifS"/>
    <property type="match status" value="1"/>
</dbReference>
<dbReference type="CDD" id="cd06453">
    <property type="entry name" value="SufS_like"/>
    <property type="match status" value="1"/>
</dbReference>
<evidence type="ECO:0000256" key="3">
    <source>
        <dbReference type="ARBA" id="ARBA00010447"/>
    </source>
</evidence>
<evidence type="ECO:0000256" key="6">
    <source>
        <dbReference type="ARBA" id="ARBA00050776"/>
    </source>
</evidence>
<evidence type="ECO:0000259" key="9">
    <source>
        <dbReference type="Pfam" id="PF00266"/>
    </source>
</evidence>
<dbReference type="InterPro" id="IPR010970">
    <property type="entry name" value="Cys_dSase_SufS"/>
</dbReference>
<dbReference type="NCBIfam" id="TIGR01979">
    <property type="entry name" value="sufS"/>
    <property type="match status" value="1"/>
</dbReference>
<comment type="catalytic activity">
    <reaction evidence="6 8">
        <text>(sulfur carrier)-H + L-cysteine = (sulfur carrier)-SH + L-alanine</text>
        <dbReference type="Rhea" id="RHEA:43892"/>
        <dbReference type="Rhea" id="RHEA-COMP:14737"/>
        <dbReference type="Rhea" id="RHEA-COMP:14739"/>
        <dbReference type="ChEBI" id="CHEBI:29917"/>
        <dbReference type="ChEBI" id="CHEBI:35235"/>
        <dbReference type="ChEBI" id="CHEBI:57972"/>
        <dbReference type="ChEBI" id="CHEBI:64428"/>
        <dbReference type="EC" id="2.8.1.7"/>
    </reaction>
</comment>
<dbReference type="GO" id="GO:0030170">
    <property type="term" value="F:pyridoxal phosphate binding"/>
    <property type="evidence" value="ECO:0007669"/>
    <property type="project" value="UniProtKB-UniRule"/>
</dbReference>
<evidence type="ECO:0000256" key="5">
    <source>
        <dbReference type="ARBA" id="ARBA00022898"/>
    </source>
</evidence>
<evidence type="ECO:0000256" key="1">
    <source>
        <dbReference type="ARBA" id="ARBA00001933"/>
    </source>
</evidence>
<feature type="domain" description="Aminotransferase class V" evidence="9">
    <location>
        <begin position="38"/>
        <end position="406"/>
    </location>
</feature>
<dbReference type="PATRIC" id="fig|320787.5.peg.4966"/>
<dbReference type="Gene3D" id="3.90.1150.10">
    <property type="entry name" value="Aspartate Aminotransferase, domain 1"/>
    <property type="match status" value="1"/>
</dbReference>
<dbReference type="PROSITE" id="PS00595">
    <property type="entry name" value="AA_TRANSFER_CLASS_5"/>
    <property type="match status" value="1"/>
</dbReference>
<dbReference type="InterPro" id="IPR015421">
    <property type="entry name" value="PyrdxlP-dep_Trfase_major"/>
</dbReference>
<dbReference type="EC" id="2.8.1.7" evidence="8"/>
<evidence type="ECO:0000313" key="11">
    <source>
        <dbReference type="Proteomes" id="UP000036520"/>
    </source>
</evidence>
<dbReference type="OrthoDB" id="9804366at2"/>
<dbReference type="SUPFAM" id="SSF53383">
    <property type="entry name" value="PLP-dependent transferases"/>
    <property type="match status" value="1"/>
</dbReference>
<name>A0A0H4PZM8_9BACT</name>
<proteinExistence type="inferred from homology"/>
<dbReference type="InterPro" id="IPR020578">
    <property type="entry name" value="Aminotrans_V_PyrdxlP_BS"/>
</dbReference>
<organism evidence="10 11">
    <name type="scientific">Cyclobacterium amurskyense</name>
    <dbReference type="NCBI Taxonomy" id="320787"/>
    <lineage>
        <taxon>Bacteria</taxon>
        <taxon>Pseudomonadati</taxon>
        <taxon>Bacteroidota</taxon>
        <taxon>Cytophagia</taxon>
        <taxon>Cytophagales</taxon>
        <taxon>Cyclobacteriaceae</taxon>
        <taxon>Cyclobacterium</taxon>
    </lineage>
</organism>
<evidence type="ECO:0000256" key="8">
    <source>
        <dbReference type="RuleBase" id="RU004506"/>
    </source>
</evidence>
<dbReference type="InterPro" id="IPR000192">
    <property type="entry name" value="Aminotrans_V_dom"/>
</dbReference>
<reference evidence="10 11" key="1">
    <citation type="submission" date="2015-07" db="EMBL/GenBank/DDBJ databases">
        <authorList>
            <person name="Kim K.M."/>
        </authorList>
    </citation>
    <scope>NUCLEOTIDE SEQUENCE [LARGE SCALE GENOMIC DNA]</scope>
    <source>
        <strain evidence="10 11">KCTC 12363</strain>
    </source>
</reference>
<dbReference type="Proteomes" id="UP000036520">
    <property type="component" value="Chromosome"/>
</dbReference>
<comment type="cofactor">
    <cofactor evidence="1 7">
        <name>pyridoxal 5'-phosphate</name>
        <dbReference type="ChEBI" id="CHEBI:597326"/>
    </cofactor>
</comment>
<dbReference type="InterPro" id="IPR016454">
    <property type="entry name" value="Cysteine_dSase"/>
</dbReference>
<dbReference type="KEGG" id="camu:CA2015_4529"/>
<dbReference type="AlphaFoldDB" id="A0A0H4PZM8"/>
<sequence>MSDLEAAIKTNSGIIAEEKIRALFPILHQEVNGKPLAYFDNAATTQKPIQVIEALKNYYGVDNSNIHRGAHTLASRATDYFEQTRELVKTFINAPSVEEVIFTKGTTESINLVASTFGRKFINAGDEIIISTLEHHSNIVPWQMLCEEKGAILKIIPIHDNGELDLEAYKNLLSDKTKMVAVVHASNALGTINPVKEMITQAHSVGAKFLLDGAQSTAHLEVDVQDLNCDFLAFSAHKVYGPTGVGVLYGKREVLEAMPPYQGGGEMIKEVSFSKTTYNDIPYKFEAGTPNIGDVIAFAEAIKFINQLGKAAIRAHENRLLAHATESCSKINGFIPIGTAKDKVSVLSFGINNIHPFDVGMMLDASGIAVRTGHHCTQPLMERFNIEGTVRASFAVYNTMEEIDRLVESLTKISKRKN</sequence>
<evidence type="ECO:0000256" key="2">
    <source>
        <dbReference type="ARBA" id="ARBA00002824"/>
    </source>
</evidence>
<comment type="similarity">
    <text evidence="3 8">Belongs to the class-V pyridoxal-phosphate-dependent aminotransferase family. Csd subfamily.</text>
</comment>
<keyword evidence="4 8" id="KW-0808">Transferase</keyword>
<dbReference type="STRING" id="320787.CA2015_4529"/>
<dbReference type="PANTHER" id="PTHR43586:SF8">
    <property type="entry name" value="CYSTEINE DESULFURASE 1, CHLOROPLASTIC"/>
    <property type="match status" value="1"/>
</dbReference>
<dbReference type="GO" id="GO:0031071">
    <property type="term" value="F:cysteine desulfurase activity"/>
    <property type="evidence" value="ECO:0007669"/>
    <property type="project" value="UniProtKB-UniRule"/>
</dbReference>
<dbReference type="EMBL" id="CP012040">
    <property type="protein sequence ID" value="AKP53867.1"/>
    <property type="molecule type" value="Genomic_DNA"/>
</dbReference>
<gene>
    <name evidence="10" type="ORF">CA2015_4529</name>
</gene>
<accession>A0A0H4PZM8</accession>
<protein>
    <recommendedName>
        <fullName evidence="8">Cysteine desulfurase</fullName>
        <ecNumber evidence="8">2.8.1.7</ecNumber>
    </recommendedName>
</protein>
<dbReference type="GO" id="GO:0006534">
    <property type="term" value="P:cysteine metabolic process"/>
    <property type="evidence" value="ECO:0007669"/>
    <property type="project" value="UniProtKB-UniRule"/>
</dbReference>
<dbReference type="RefSeq" id="WP_048643923.1">
    <property type="nucleotide sequence ID" value="NZ_CP012040.1"/>
</dbReference>
<dbReference type="PANTHER" id="PTHR43586">
    <property type="entry name" value="CYSTEINE DESULFURASE"/>
    <property type="match status" value="1"/>
</dbReference>
<comment type="function">
    <text evidence="2 8">Catalyzes the removal of elemental sulfur and selenium atoms from L-cysteine, L-cystine, L-selenocysteine, and L-selenocystine to produce L-alanine.</text>
</comment>
<keyword evidence="11" id="KW-1185">Reference proteome</keyword>
<dbReference type="Gene3D" id="3.40.640.10">
    <property type="entry name" value="Type I PLP-dependent aspartate aminotransferase-like (Major domain)"/>
    <property type="match status" value="1"/>
</dbReference>